<evidence type="ECO:0000313" key="10">
    <source>
        <dbReference type="EMBL" id="WQD80880.1"/>
    </source>
</evidence>
<dbReference type="InterPro" id="IPR017835">
    <property type="entry name" value="Hopen-assoc_HpnI"/>
</dbReference>
<evidence type="ECO:0000256" key="4">
    <source>
        <dbReference type="ARBA" id="ARBA00022676"/>
    </source>
</evidence>
<keyword evidence="6 9" id="KW-0812">Transmembrane</keyword>
<evidence type="ECO:0000256" key="8">
    <source>
        <dbReference type="ARBA" id="ARBA00023136"/>
    </source>
</evidence>
<dbReference type="PANTHER" id="PTHR12726:SF0">
    <property type="entry name" value="CERAMIDE GLUCOSYLTRANSFERASE"/>
    <property type="match status" value="1"/>
</dbReference>
<dbReference type="InterPro" id="IPR025993">
    <property type="entry name" value="Ceramide_glucosylTrfase"/>
</dbReference>
<evidence type="ECO:0000256" key="1">
    <source>
        <dbReference type="ARBA" id="ARBA00004141"/>
    </source>
</evidence>
<dbReference type="PANTHER" id="PTHR12726">
    <property type="entry name" value="CERAMIDE GLUCOSYLTRANSFERASE"/>
    <property type="match status" value="1"/>
</dbReference>
<sequence>MLTWIGYACGLCAAFAVCYTVAATVLLPRFFARPRAAPTQYPAVTVLKPLHGHEYALLENLEGFCAQDYPAPVQFLFGVHDRNDPALKTVEALRALHPQADIAVVIDSRLYGPNRKISNTVNMLPHARHDVLVFADSDVGVSAHYLRDVVGELQRPGVGLVTCAYRGQPDPGFWPRLSANATNYQFLPGVVVGLALGLAKPCFGQTIAMRRDTLEAIGGYLPFAHHLAEDHAIGEAVRATGQTVAIPPVAVTHACAETTFGQLVSHELRWSRTIRAVDPAGHLGSALTHPLPFALVALALAGGAAWSWALVAAALVVRLALKLQADRTLRQPCRDLWLLPLWDILSFAIFAASFGSTRVIWRGVSFEVDGKGLLYPVQDK</sequence>
<protein>
    <submittedName>
        <fullName evidence="10">Bacteriohopanetetrol glucosamine biosynthesis glycosyltransferase HpnI</fullName>
    </submittedName>
</protein>
<dbReference type="Gene3D" id="3.90.550.10">
    <property type="entry name" value="Spore Coat Polysaccharide Biosynthesis Protein SpsA, Chain A"/>
    <property type="match status" value="1"/>
</dbReference>
<keyword evidence="7 9" id="KW-1133">Transmembrane helix</keyword>
<dbReference type="Proteomes" id="UP001325479">
    <property type="component" value="Chromosome"/>
</dbReference>
<feature type="transmembrane region" description="Helical" evidence="9">
    <location>
        <begin position="293"/>
        <end position="317"/>
    </location>
</feature>
<evidence type="ECO:0000256" key="5">
    <source>
        <dbReference type="ARBA" id="ARBA00022679"/>
    </source>
</evidence>
<dbReference type="EMBL" id="CP139965">
    <property type="protein sequence ID" value="WQD80880.1"/>
    <property type="molecule type" value="Genomic_DNA"/>
</dbReference>
<name>A0ABZ0WTZ0_9BURK</name>
<evidence type="ECO:0000256" key="2">
    <source>
        <dbReference type="ARBA" id="ARBA00004760"/>
    </source>
</evidence>
<evidence type="ECO:0000256" key="9">
    <source>
        <dbReference type="SAM" id="Phobius"/>
    </source>
</evidence>
<comment type="pathway">
    <text evidence="3">Sphingolipid metabolism.</text>
</comment>
<reference evidence="10 11" key="1">
    <citation type="submission" date="2023-12" db="EMBL/GenBank/DDBJ databases">
        <title>Genome sequencing and assembly of bacterial species from a model synthetic community.</title>
        <authorList>
            <person name="Hogle S.L."/>
        </authorList>
    </citation>
    <scope>NUCLEOTIDE SEQUENCE [LARGE SCALE GENOMIC DNA]</scope>
    <source>
        <strain evidence="10 11">HAMBI 2494</strain>
    </source>
</reference>
<evidence type="ECO:0000313" key="11">
    <source>
        <dbReference type="Proteomes" id="UP001325479"/>
    </source>
</evidence>
<dbReference type="CDD" id="cd02520">
    <property type="entry name" value="Glucosylceramide_synthase"/>
    <property type="match status" value="1"/>
</dbReference>
<comment type="pathway">
    <text evidence="2">Lipid metabolism; sphingolipid metabolism.</text>
</comment>
<comment type="subcellular location">
    <subcellularLocation>
        <location evidence="1">Membrane</location>
        <topology evidence="1">Multi-pass membrane protein</topology>
    </subcellularLocation>
</comment>
<dbReference type="InterPro" id="IPR029044">
    <property type="entry name" value="Nucleotide-diphossugar_trans"/>
</dbReference>
<accession>A0ABZ0WTZ0</accession>
<dbReference type="SUPFAM" id="SSF53448">
    <property type="entry name" value="Nucleotide-diphospho-sugar transferases"/>
    <property type="match status" value="1"/>
</dbReference>
<proteinExistence type="predicted"/>
<dbReference type="NCBIfam" id="TIGR03472">
    <property type="entry name" value="HpnI"/>
    <property type="match status" value="1"/>
</dbReference>
<keyword evidence="8 9" id="KW-0472">Membrane</keyword>
<evidence type="ECO:0000256" key="3">
    <source>
        <dbReference type="ARBA" id="ARBA00004991"/>
    </source>
</evidence>
<keyword evidence="5" id="KW-0808">Transferase</keyword>
<evidence type="ECO:0000256" key="7">
    <source>
        <dbReference type="ARBA" id="ARBA00022989"/>
    </source>
</evidence>
<organism evidence="10 11">
    <name type="scientific">Paraburkholderia kururiensis</name>
    <dbReference type="NCBI Taxonomy" id="984307"/>
    <lineage>
        <taxon>Bacteria</taxon>
        <taxon>Pseudomonadati</taxon>
        <taxon>Pseudomonadota</taxon>
        <taxon>Betaproteobacteria</taxon>
        <taxon>Burkholderiales</taxon>
        <taxon>Burkholderiaceae</taxon>
        <taxon>Paraburkholderia</taxon>
    </lineage>
</organism>
<keyword evidence="4" id="KW-0328">Glycosyltransferase</keyword>
<dbReference type="Pfam" id="PF13506">
    <property type="entry name" value="Glyco_transf_21"/>
    <property type="match status" value="1"/>
</dbReference>
<gene>
    <name evidence="10" type="primary">hpnI</name>
    <name evidence="10" type="ORF">U0042_04375</name>
</gene>
<evidence type="ECO:0000256" key="6">
    <source>
        <dbReference type="ARBA" id="ARBA00022692"/>
    </source>
</evidence>
<feature type="transmembrane region" description="Helical" evidence="9">
    <location>
        <begin position="337"/>
        <end position="361"/>
    </location>
</feature>
<keyword evidence="11" id="KW-1185">Reference proteome</keyword>